<evidence type="ECO:0000313" key="2">
    <source>
        <dbReference type="EMBL" id="AUB85084.1"/>
    </source>
</evidence>
<evidence type="ECO:0000259" key="1">
    <source>
        <dbReference type="Pfam" id="PF04536"/>
    </source>
</evidence>
<dbReference type="InterPro" id="IPR007621">
    <property type="entry name" value="TPM_dom"/>
</dbReference>
<dbReference type="PANTHER" id="PTHR30373">
    <property type="entry name" value="UPF0603 PROTEIN YGCG"/>
    <property type="match status" value="1"/>
</dbReference>
<name>A0A2K8UHM4_9GAMM</name>
<feature type="domain" description="TPM" evidence="1">
    <location>
        <begin position="25"/>
        <end position="140"/>
    </location>
</feature>
<proteinExistence type="predicted"/>
<dbReference type="OrthoDB" id="5683663at2"/>
<reference evidence="2 3" key="1">
    <citation type="submission" date="2017-03" db="EMBL/GenBank/DDBJ databases">
        <title>Complete genome sequence of Candidatus 'Thiodictyon syntrophicum' sp. nov. strain Cad16T, a photolithoautotroph purple sulfur bacterium isolated from an alpine meromictic lake.</title>
        <authorList>
            <person name="Luedin S.M."/>
            <person name="Pothier J.F."/>
            <person name="Danza F."/>
            <person name="Storelli N."/>
            <person name="Wittwer M."/>
            <person name="Tonolla M."/>
        </authorList>
    </citation>
    <scope>NUCLEOTIDE SEQUENCE [LARGE SCALE GENOMIC DNA]</scope>
    <source>
        <strain evidence="2 3">Cad16T</strain>
        <plasmid evidence="3">Plasmid pts417</plasmid>
    </source>
</reference>
<geneLocation type="plasmid" evidence="3">
    <name>pts417</name>
</geneLocation>
<protein>
    <recommendedName>
        <fullName evidence="1">TPM domain-containing protein</fullName>
    </recommendedName>
</protein>
<dbReference type="KEGG" id="tsy:THSYN_29575"/>
<evidence type="ECO:0000313" key="3">
    <source>
        <dbReference type="Proteomes" id="UP000232638"/>
    </source>
</evidence>
<dbReference type="Pfam" id="PF04536">
    <property type="entry name" value="TPM_phosphatase"/>
    <property type="match status" value="1"/>
</dbReference>
<accession>A0A2K8UHM4</accession>
<keyword evidence="2" id="KW-0614">Plasmid</keyword>
<dbReference type="AlphaFoldDB" id="A0A2K8UHM4"/>
<dbReference type="PANTHER" id="PTHR30373:SF8">
    <property type="entry name" value="BLL7265 PROTEIN"/>
    <property type="match status" value="1"/>
</dbReference>
<sequence>MRRFLQHLCYFPWRLRQLFPRPVLDRIEHEIAASERHHSGEICVAIEANLDLLQLVRGTTARARALEVFSDLRLWDTEHNNGVLIYLLLAEQRVEIVADRGINARIGPQSWAQVCRDLGDAFRRGEFETGVCHGVRDIAAQLRTHFPATGAHSNELPNRPLVL</sequence>
<dbReference type="EMBL" id="CP020371">
    <property type="protein sequence ID" value="AUB85084.1"/>
    <property type="molecule type" value="Genomic_DNA"/>
</dbReference>
<dbReference type="Gene3D" id="3.10.310.50">
    <property type="match status" value="1"/>
</dbReference>
<keyword evidence="3" id="KW-1185">Reference proteome</keyword>
<dbReference type="Proteomes" id="UP000232638">
    <property type="component" value="Plasmid pTs417"/>
</dbReference>
<dbReference type="RefSeq" id="WP_100922736.1">
    <property type="nucleotide sequence ID" value="NZ_CP020371.1"/>
</dbReference>
<organism evidence="2 3">
    <name type="scientific">Candidatus Thiodictyon syntrophicum</name>
    <dbReference type="NCBI Taxonomy" id="1166950"/>
    <lineage>
        <taxon>Bacteria</taxon>
        <taxon>Pseudomonadati</taxon>
        <taxon>Pseudomonadota</taxon>
        <taxon>Gammaproteobacteria</taxon>
        <taxon>Chromatiales</taxon>
        <taxon>Chromatiaceae</taxon>
        <taxon>Thiodictyon</taxon>
    </lineage>
</organism>
<gene>
    <name evidence="2" type="ORF">THSYN_29575</name>
</gene>